<evidence type="ECO:0000259" key="1">
    <source>
        <dbReference type="PROSITE" id="PS50930"/>
    </source>
</evidence>
<dbReference type="EMBL" id="JBBKXZ010000002">
    <property type="protein sequence ID" value="MFD3394146.1"/>
    <property type="molecule type" value="Genomic_DNA"/>
</dbReference>
<reference evidence="2 3" key="1">
    <citation type="submission" date="2024-03" db="EMBL/GenBank/DDBJ databases">
        <title>Aquirufa genome sequencing.</title>
        <authorList>
            <person name="Pitt A."/>
            <person name="Hahn M.W."/>
        </authorList>
    </citation>
    <scope>NUCLEOTIDE SEQUENCE [LARGE SCALE GENOMIC DNA]</scope>
    <source>
        <strain evidence="2 3">OSTEICH-129V</strain>
    </source>
</reference>
<dbReference type="PANTHER" id="PTHR37299">
    <property type="entry name" value="TRANSCRIPTIONAL REGULATOR-RELATED"/>
    <property type="match status" value="1"/>
</dbReference>
<feature type="domain" description="HTH LytTR-type" evidence="1">
    <location>
        <begin position="14"/>
        <end position="104"/>
    </location>
</feature>
<dbReference type="InterPro" id="IPR007492">
    <property type="entry name" value="LytTR_DNA-bd_dom"/>
</dbReference>
<dbReference type="Gene3D" id="2.40.50.1020">
    <property type="entry name" value="LytTr DNA-binding domain"/>
    <property type="match status" value="1"/>
</dbReference>
<keyword evidence="3" id="KW-1185">Reference proteome</keyword>
<name>A0ABW6DB58_9BACT</name>
<comment type="caution">
    <text evidence="2">The sequence shown here is derived from an EMBL/GenBank/DDBJ whole genome shotgun (WGS) entry which is preliminary data.</text>
</comment>
<accession>A0ABW6DB58</accession>
<dbReference type="Proteomes" id="UP001598138">
    <property type="component" value="Unassembled WGS sequence"/>
</dbReference>
<dbReference type="SMART" id="SM00850">
    <property type="entry name" value="LytTR"/>
    <property type="match status" value="1"/>
</dbReference>
<protein>
    <submittedName>
        <fullName evidence="2">LytTR family DNA-binding domain-containing protein</fullName>
    </submittedName>
</protein>
<evidence type="ECO:0000313" key="3">
    <source>
        <dbReference type="Proteomes" id="UP001598138"/>
    </source>
</evidence>
<proteinExistence type="predicted"/>
<dbReference type="GO" id="GO:0003677">
    <property type="term" value="F:DNA binding"/>
    <property type="evidence" value="ECO:0007669"/>
    <property type="project" value="UniProtKB-KW"/>
</dbReference>
<dbReference type="PANTHER" id="PTHR37299:SF1">
    <property type="entry name" value="STAGE 0 SPORULATION PROTEIN A HOMOLOG"/>
    <property type="match status" value="1"/>
</dbReference>
<sequence>MKIDIKLPGIENCPVNTIVYIEGKGNYSIVHLKNQKQVVMAKTLKKFEAQLRLNQFVRIHKSYLVNKENIPAFDAQGATEVPTALGTTLPISRRKLDFVRRTFA</sequence>
<organism evidence="2 3">
    <name type="scientific">Aquirufa avitistagni</name>
    <dbReference type="NCBI Taxonomy" id="3104728"/>
    <lineage>
        <taxon>Bacteria</taxon>
        <taxon>Pseudomonadati</taxon>
        <taxon>Bacteroidota</taxon>
        <taxon>Cytophagia</taxon>
        <taxon>Cytophagales</taxon>
        <taxon>Flectobacillaceae</taxon>
        <taxon>Aquirufa</taxon>
    </lineage>
</organism>
<dbReference type="Pfam" id="PF04397">
    <property type="entry name" value="LytTR"/>
    <property type="match status" value="1"/>
</dbReference>
<evidence type="ECO:0000313" key="2">
    <source>
        <dbReference type="EMBL" id="MFD3394146.1"/>
    </source>
</evidence>
<dbReference type="InterPro" id="IPR046947">
    <property type="entry name" value="LytR-like"/>
</dbReference>
<dbReference type="PROSITE" id="PS50930">
    <property type="entry name" value="HTH_LYTTR"/>
    <property type="match status" value="1"/>
</dbReference>
<keyword evidence="2" id="KW-0238">DNA-binding</keyword>
<gene>
    <name evidence="2" type="ORF">U0R10_05905</name>
</gene>
<dbReference type="RefSeq" id="WP_377983033.1">
    <property type="nucleotide sequence ID" value="NZ_JBBKXZ010000002.1"/>
</dbReference>